<accession>A0A066ZTZ4</accession>
<keyword evidence="2" id="KW-1133">Transmembrane helix</keyword>
<dbReference type="EMBL" id="JMIU01000001">
    <property type="protein sequence ID" value="KDN95724.1"/>
    <property type="molecule type" value="Genomic_DNA"/>
</dbReference>
<protein>
    <recommendedName>
        <fullName evidence="3">OmpA-like domain-containing protein</fullName>
    </recommendedName>
</protein>
<evidence type="ECO:0000313" key="5">
    <source>
        <dbReference type="Proteomes" id="UP000027341"/>
    </source>
</evidence>
<dbReference type="SUPFAM" id="SSF103088">
    <property type="entry name" value="OmpA-like"/>
    <property type="match status" value="1"/>
</dbReference>
<evidence type="ECO:0000256" key="2">
    <source>
        <dbReference type="SAM" id="Phobius"/>
    </source>
</evidence>
<dbReference type="InterPro" id="IPR050330">
    <property type="entry name" value="Bact_OuterMem_StrucFunc"/>
</dbReference>
<feature type="domain" description="OmpA-like" evidence="3">
    <location>
        <begin position="97"/>
        <end position="240"/>
    </location>
</feature>
<dbReference type="Gene3D" id="3.30.1330.60">
    <property type="entry name" value="OmpA-like domain"/>
    <property type="match status" value="1"/>
</dbReference>
<comment type="caution">
    <text evidence="4">The sequence shown here is derived from an EMBL/GenBank/DDBJ whole genome shotgun (WGS) entry which is preliminary data.</text>
</comment>
<sequence length="248" mass="28172">MKRMLLNQSKQEAEVEASGFLQLKRYRSSQIIFIALFTSLLALFVIIIAIVGIETSQEKRSYQKVINALYRDVKTQAQKDGMSWLEVDNTVAKGVKLTFKPELFEKNQLFAAARAKINPLYLPYLNQLIQLLKQVGFENYAQTHKSLVKAIQIENGDELIMTLRVEGHTDAGTLAKTALYQSNIELSGFRAYAIMNYIQLYSQIPGDRFGIAGYGSLRPISSNSMDPINRRVEIYLLPQIITRPEEQS</sequence>
<dbReference type="GO" id="GO:0016020">
    <property type="term" value="C:membrane"/>
    <property type="evidence" value="ECO:0007669"/>
    <property type="project" value="UniProtKB-UniRule"/>
</dbReference>
<evidence type="ECO:0000313" key="4">
    <source>
        <dbReference type="EMBL" id="KDN95724.1"/>
    </source>
</evidence>
<proteinExistence type="predicted"/>
<name>A0A066ZTZ4_HYDMR</name>
<dbReference type="RefSeq" id="WP_029910393.1">
    <property type="nucleotide sequence ID" value="NZ_AP020335.1"/>
</dbReference>
<dbReference type="Pfam" id="PF00691">
    <property type="entry name" value="OmpA"/>
    <property type="match status" value="1"/>
</dbReference>
<dbReference type="STRING" id="28885.EI16_05360"/>
<keyword evidence="1 2" id="KW-0472">Membrane</keyword>
<keyword evidence="2" id="KW-0812">Transmembrane</keyword>
<gene>
    <name evidence="4" type="ORF">EI16_05360</name>
</gene>
<dbReference type="InterPro" id="IPR036737">
    <property type="entry name" value="OmpA-like_sf"/>
</dbReference>
<feature type="transmembrane region" description="Helical" evidence="2">
    <location>
        <begin position="31"/>
        <end position="53"/>
    </location>
</feature>
<reference evidence="4 5" key="1">
    <citation type="submission" date="2014-04" db="EMBL/GenBank/DDBJ databases">
        <title>Draft genome sequence of Hydrogenovibrio marinus MH-110, a model organism for aerobic H2 metabolism.</title>
        <authorList>
            <person name="Cha H.J."/>
            <person name="Jo B.H."/>
            <person name="Hwang B.H."/>
        </authorList>
    </citation>
    <scope>NUCLEOTIDE SEQUENCE [LARGE SCALE GENOMIC DNA]</scope>
    <source>
        <strain evidence="4 5">MH-110</strain>
    </source>
</reference>
<dbReference type="PROSITE" id="PS51123">
    <property type="entry name" value="OMPA_2"/>
    <property type="match status" value="1"/>
</dbReference>
<dbReference type="CDD" id="cd07185">
    <property type="entry name" value="OmpA_C-like"/>
    <property type="match status" value="1"/>
</dbReference>
<dbReference type="Proteomes" id="UP000027341">
    <property type="component" value="Unassembled WGS sequence"/>
</dbReference>
<dbReference type="PANTHER" id="PTHR30329">
    <property type="entry name" value="STATOR ELEMENT OF FLAGELLAR MOTOR COMPLEX"/>
    <property type="match status" value="1"/>
</dbReference>
<evidence type="ECO:0000259" key="3">
    <source>
        <dbReference type="PROSITE" id="PS51123"/>
    </source>
</evidence>
<dbReference type="PANTHER" id="PTHR30329:SF21">
    <property type="entry name" value="LIPOPROTEIN YIAD-RELATED"/>
    <property type="match status" value="1"/>
</dbReference>
<organism evidence="4 5">
    <name type="scientific">Hydrogenovibrio marinus</name>
    <dbReference type="NCBI Taxonomy" id="28885"/>
    <lineage>
        <taxon>Bacteria</taxon>
        <taxon>Pseudomonadati</taxon>
        <taxon>Pseudomonadota</taxon>
        <taxon>Gammaproteobacteria</taxon>
        <taxon>Thiotrichales</taxon>
        <taxon>Piscirickettsiaceae</taxon>
        <taxon>Hydrogenovibrio</taxon>
    </lineage>
</organism>
<evidence type="ECO:0000256" key="1">
    <source>
        <dbReference type="PROSITE-ProRule" id="PRU00473"/>
    </source>
</evidence>
<dbReference type="InterPro" id="IPR006665">
    <property type="entry name" value="OmpA-like"/>
</dbReference>
<dbReference type="AlphaFoldDB" id="A0A066ZTZ4"/>
<keyword evidence="5" id="KW-1185">Reference proteome</keyword>